<evidence type="ECO:0000259" key="1">
    <source>
        <dbReference type="SMART" id="SM00849"/>
    </source>
</evidence>
<name>A0A7C5X3P1_9AQUI</name>
<sequence>MEETKSVIYNTPEHKVIFFFGELTSASAVQANQALIIHKGEGMLLDPGGHKVFSKLLSDISLYIPPSQIKYIFLSHQDPDIVASINGWLMTTKAQAYISKLWTRFLPHFGLDSQLEDRVIPIDDGGTKIILGGDCELLILPAHFMHSPGNFQVYDPCSKILFSGDLGASLGQDYFFVENFDEHIKYMEGFHKRYMASNKVLKFWANMVRQLDIEMIVPQHGAIFKGKEMVERFINWVENLQVGVDLITQDRYRVPV</sequence>
<dbReference type="InterPro" id="IPR045761">
    <property type="entry name" value="ODP_dom"/>
</dbReference>
<dbReference type="InterPro" id="IPR036866">
    <property type="entry name" value="RibonucZ/Hydroxyglut_hydro"/>
</dbReference>
<dbReference type="SMART" id="SM00849">
    <property type="entry name" value="Lactamase_B"/>
    <property type="match status" value="1"/>
</dbReference>
<organism evidence="2">
    <name type="scientific">Thermocrinis ruber</name>
    <dbReference type="NCBI Taxonomy" id="75906"/>
    <lineage>
        <taxon>Bacteria</taxon>
        <taxon>Pseudomonadati</taxon>
        <taxon>Aquificota</taxon>
        <taxon>Aquificia</taxon>
        <taxon>Aquificales</taxon>
        <taxon>Aquificaceae</taxon>
        <taxon>Thermocrinis</taxon>
    </lineage>
</organism>
<dbReference type="Pfam" id="PF19583">
    <property type="entry name" value="ODP"/>
    <property type="match status" value="1"/>
</dbReference>
<proteinExistence type="predicted"/>
<comment type="caution">
    <text evidence="2">The sequence shown here is derived from an EMBL/GenBank/DDBJ whole genome shotgun (WGS) entry which is preliminary data.</text>
</comment>
<evidence type="ECO:0000313" key="2">
    <source>
        <dbReference type="EMBL" id="HHO74357.1"/>
    </source>
</evidence>
<feature type="domain" description="Metallo-beta-lactamase" evidence="1">
    <location>
        <begin position="30"/>
        <end position="220"/>
    </location>
</feature>
<dbReference type="Gene3D" id="3.60.15.10">
    <property type="entry name" value="Ribonuclease Z/Hydroxyacylglutathione hydrolase-like"/>
    <property type="match status" value="1"/>
</dbReference>
<dbReference type="AlphaFoldDB" id="A0A7C5X3P1"/>
<dbReference type="EMBL" id="DSAC01000087">
    <property type="protein sequence ID" value="HHO74357.1"/>
    <property type="molecule type" value="Genomic_DNA"/>
</dbReference>
<accession>A0A7C5X3P1</accession>
<dbReference type="PANTHER" id="PTHR43041">
    <property type="entry name" value="HYDROLASE, METALLO-BETA-LACTAMASE SUPERFAMILY"/>
    <property type="match status" value="1"/>
</dbReference>
<dbReference type="CDD" id="cd07709">
    <property type="entry name" value="flavodiiron_proteins_MBL-fold"/>
    <property type="match status" value="1"/>
</dbReference>
<dbReference type="InterPro" id="IPR001279">
    <property type="entry name" value="Metallo-B-lactamas"/>
</dbReference>
<reference evidence="2" key="1">
    <citation type="journal article" date="2020" name="mSystems">
        <title>Genome- and Community-Level Interaction Insights into Carbon Utilization and Element Cycling Functions of Hydrothermarchaeota in Hydrothermal Sediment.</title>
        <authorList>
            <person name="Zhou Z."/>
            <person name="Liu Y."/>
            <person name="Xu W."/>
            <person name="Pan J."/>
            <person name="Luo Z.H."/>
            <person name="Li M."/>
        </authorList>
    </citation>
    <scope>NUCLEOTIDE SEQUENCE [LARGE SCALE GENOMIC DNA]</scope>
    <source>
        <strain evidence="2">SpSt-114</strain>
    </source>
</reference>
<gene>
    <name evidence="2" type="ORF">ENN04_06985</name>
</gene>
<protein>
    <submittedName>
        <fullName evidence="2">FprA family A-type flavoprotein</fullName>
    </submittedName>
</protein>
<dbReference type="PANTHER" id="PTHR43041:SF1">
    <property type="entry name" value="METALLO-BETA-LACTAMASE DOMAIN-CONTAINING PROTEIN"/>
    <property type="match status" value="1"/>
</dbReference>
<dbReference type="SUPFAM" id="SSF56281">
    <property type="entry name" value="Metallo-hydrolase/oxidoreductase"/>
    <property type="match status" value="1"/>
</dbReference>